<sequence length="121" mass="12328">MEVTLRSSGFPGEAGPRWPGMLSVPSVVSEKSLEGSIGPSLVADLSWWMDPGHVIKGAPFVMAPPEQSLFSDASLHGWGAHLGDSLVSTGAEVSRQPPGDDGCFLGSAVLSAGSLGHSGVS</sequence>
<dbReference type="EMBL" id="VSRR010009580">
    <property type="protein sequence ID" value="MPC50561.1"/>
    <property type="molecule type" value="Genomic_DNA"/>
</dbReference>
<proteinExistence type="predicted"/>
<organism evidence="2 3">
    <name type="scientific">Portunus trituberculatus</name>
    <name type="common">Swimming crab</name>
    <name type="synonym">Neptunus trituberculatus</name>
    <dbReference type="NCBI Taxonomy" id="210409"/>
    <lineage>
        <taxon>Eukaryota</taxon>
        <taxon>Metazoa</taxon>
        <taxon>Ecdysozoa</taxon>
        <taxon>Arthropoda</taxon>
        <taxon>Crustacea</taxon>
        <taxon>Multicrustacea</taxon>
        <taxon>Malacostraca</taxon>
        <taxon>Eumalacostraca</taxon>
        <taxon>Eucarida</taxon>
        <taxon>Decapoda</taxon>
        <taxon>Pleocyemata</taxon>
        <taxon>Brachyura</taxon>
        <taxon>Eubrachyura</taxon>
        <taxon>Portunoidea</taxon>
        <taxon>Portunidae</taxon>
        <taxon>Portuninae</taxon>
        <taxon>Portunus</taxon>
    </lineage>
</organism>
<comment type="caution">
    <text evidence="2">The sequence shown here is derived from an EMBL/GenBank/DDBJ whole genome shotgun (WGS) entry which is preliminary data.</text>
</comment>
<evidence type="ECO:0000313" key="2">
    <source>
        <dbReference type="EMBL" id="MPC50561.1"/>
    </source>
</evidence>
<dbReference type="AlphaFoldDB" id="A0A5B7FT02"/>
<gene>
    <name evidence="2" type="ORF">E2C01_044390</name>
</gene>
<keyword evidence="3" id="KW-1185">Reference proteome</keyword>
<evidence type="ECO:0000313" key="3">
    <source>
        <dbReference type="Proteomes" id="UP000324222"/>
    </source>
</evidence>
<accession>A0A5B7FT02</accession>
<feature type="region of interest" description="Disordered" evidence="1">
    <location>
        <begin position="1"/>
        <end position="21"/>
    </location>
</feature>
<reference evidence="2 3" key="1">
    <citation type="submission" date="2019-05" db="EMBL/GenBank/DDBJ databases">
        <title>Another draft genome of Portunus trituberculatus and its Hox gene families provides insights of decapod evolution.</title>
        <authorList>
            <person name="Jeong J.-H."/>
            <person name="Song I."/>
            <person name="Kim S."/>
            <person name="Choi T."/>
            <person name="Kim D."/>
            <person name="Ryu S."/>
            <person name="Kim W."/>
        </authorList>
    </citation>
    <scope>NUCLEOTIDE SEQUENCE [LARGE SCALE GENOMIC DNA]</scope>
    <source>
        <tissue evidence="2">Muscle</tissue>
    </source>
</reference>
<evidence type="ECO:0000256" key="1">
    <source>
        <dbReference type="SAM" id="MobiDB-lite"/>
    </source>
</evidence>
<name>A0A5B7FT02_PORTR</name>
<protein>
    <submittedName>
        <fullName evidence="2">Uncharacterized protein</fullName>
    </submittedName>
</protein>
<dbReference type="Proteomes" id="UP000324222">
    <property type="component" value="Unassembled WGS sequence"/>
</dbReference>